<organism evidence="2 3">
    <name type="scientific">Schizothecium vesticola</name>
    <dbReference type="NCBI Taxonomy" id="314040"/>
    <lineage>
        <taxon>Eukaryota</taxon>
        <taxon>Fungi</taxon>
        <taxon>Dikarya</taxon>
        <taxon>Ascomycota</taxon>
        <taxon>Pezizomycotina</taxon>
        <taxon>Sordariomycetes</taxon>
        <taxon>Sordariomycetidae</taxon>
        <taxon>Sordariales</taxon>
        <taxon>Schizotheciaceae</taxon>
        <taxon>Schizothecium</taxon>
    </lineage>
</organism>
<dbReference type="AlphaFoldDB" id="A0AA40F477"/>
<reference evidence="2" key="1">
    <citation type="submission" date="2023-06" db="EMBL/GenBank/DDBJ databases">
        <title>Genome-scale phylogeny and comparative genomics of the fungal order Sordariales.</title>
        <authorList>
            <consortium name="Lawrence Berkeley National Laboratory"/>
            <person name="Hensen N."/>
            <person name="Bonometti L."/>
            <person name="Westerberg I."/>
            <person name="Brannstrom I.O."/>
            <person name="Guillou S."/>
            <person name="Cros-Aarteil S."/>
            <person name="Calhoun S."/>
            <person name="Haridas S."/>
            <person name="Kuo A."/>
            <person name="Mondo S."/>
            <person name="Pangilinan J."/>
            <person name="Riley R."/>
            <person name="LaButti K."/>
            <person name="Andreopoulos B."/>
            <person name="Lipzen A."/>
            <person name="Chen C."/>
            <person name="Yanf M."/>
            <person name="Daum C."/>
            <person name="Ng V."/>
            <person name="Clum A."/>
            <person name="Steindorff A."/>
            <person name="Ohm R."/>
            <person name="Martin F."/>
            <person name="Silar P."/>
            <person name="Natvig D."/>
            <person name="Lalanne C."/>
            <person name="Gautier V."/>
            <person name="Ament-velasquez S.L."/>
            <person name="Kruys A."/>
            <person name="Hutchinson M.I."/>
            <person name="Powell A.J."/>
            <person name="Barry K."/>
            <person name="Miller A.N."/>
            <person name="Grigoriev I.V."/>
            <person name="Debuchy R."/>
            <person name="Gladieux P."/>
            <person name="Thoren M.H."/>
            <person name="Johannesson H."/>
        </authorList>
    </citation>
    <scope>NUCLEOTIDE SEQUENCE</scope>
    <source>
        <strain evidence="2">SMH3187-1</strain>
    </source>
</reference>
<protein>
    <submittedName>
        <fullName evidence="2">Uncharacterized protein</fullName>
    </submittedName>
</protein>
<dbReference type="Proteomes" id="UP001172155">
    <property type="component" value="Unassembled WGS sequence"/>
</dbReference>
<name>A0AA40F477_9PEZI</name>
<gene>
    <name evidence="2" type="ORF">B0T18DRAFT_59479</name>
</gene>
<evidence type="ECO:0000313" key="2">
    <source>
        <dbReference type="EMBL" id="KAK0750955.1"/>
    </source>
</evidence>
<comment type="caution">
    <text evidence="2">The sequence shown here is derived from an EMBL/GenBank/DDBJ whole genome shotgun (WGS) entry which is preliminary data.</text>
</comment>
<accession>A0AA40F477</accession>
<evidence type="ECO:0000313" key="3">
    <source>
        <dbReference type="Proteomes" id="UP001172155"/>
    </source>
</evidence>
<proteinExistence type="predicted"/>
<feature type="region of interest" description="Disordered" evidence="1">
    <location>
        <begin position="79"/>
        <end position="103"/>
    </location>
</feature>
<evidence type="ECO:0000256" key="1">
    <source>
        <dbReference type="SAM" id="MobiDB-lite"/>
    </source>
</evidence>
<dbReference type="EMBL" id="JAUKUD010000002">
    <property type="protein sequence ID" value="KAK0750955.1"/>
    <property type="molecule type" value="Genomic_DNA"/>
</dbReference>
<sequence>MAALPRRAGWDILVCLTLRFSCRQQHHLWCPVLGNVFQHSRIVADRNVALSEYLCSLPRQWHSGLTLAETELAAFREIPGVGSPPDSGAGLPGAPTSPAPYSSTLSAAVPSPLIPRIRTFLRPRLTTVLSPIPQIAT</sequence>
<keyword evidence="3" id="KW-1185">Reference proteome</keyword>